<dbReference type="SUPFAM" id="SSF53850">
    <property type="entry name" value="Periplasmic binding protein-like II"/>
    <property type="match status" value="1"/>
</dbReference>
<comment type="function">
    <text evidence="5">Part of a binding-protein-dependent transport system for aliphatic sulfonates. Putative binding protein.</text>
</comment>
<evidence type="ECO:0000256" key="1">
    <source>
        <dbReference type="ARBA" id="ARBA00004418"/>
    </source>
</evidence>
<evidence type="ECO:0000313" key="9">
    <source>
        <dbReference type="EMBL" id="RKG54819.1"/>
    </source>
</evidence>
<feature type="domain" description="Solute-binding protein family 3/N-terminal" evidence="8">
    <location>
        <begin position="39"/>
        <end position="254"/>
    </location>
</feature>
<dbReference type="InterPro" id="IPR010067">
    <property type="entry name" value="ABC_SsuA_sub-bd"/>
</dbReference>
<dbReference type="RefSeq" id="WP_120366933.1">
    <property type="nucleotide sequence ID" value="NZ_RAXZ01000003.1"/>
</dbReference>
<name>A0A3A8G8B0_9GAMM</name>
<organism evidence="9 10">
    <name type="scientific">Acinetobacter cumulans</name>
    <dbReference type="NCBI Taxonomy" id="2136182"/>
    <lineage>
        <taxon>Bacteria</taxon>
        <taxon>Pseudomonadati</taxon>
        <taxon>Pseudomonadota</taxon>
        <taxon>Gammaproteobacteria</taxon>
        <taxon>Moraxellales</taxon>
        <taxon>Moraxellaceae</taxon>
        <taxon>Acinetobacter</taxon>
    </lineage>
</organism>
<dbReference type="Proteomes" id="UP000281084">
    <property type="component" value="Unassembled WGS sequence"/>
</dbReference>
<evidence type="ECO:0000256" key="5">
    <source>
        <dbReference type="ARBA" id="ARBA00055538"/>
    </source>
</evidence>
<dbReference type="Pfam" id="PF09084">
    <property type="entry name" value="NMT1"/>
    <property type="match status" value="1"/>
</dbReference>
<reference evidence="9 10" key="1">
    <citation type="submission" date="2018-09" db="EMBL/GenBank/DDBJ databases">
        <title>The draft genome of Acinetobacter spp. strains.</title>
        <authorList>
            <person name="Qin J."/>
            <person name="Feng Y."/>
            <person name="Zong Z."/>
        </authorList>
    </citation>
    <scope>NUCLEOTIDE SEQUENCE [LARGE SCALE GENOMIC DNA]</scope>
    <source>
        <strain evidence="9 10">WCHAc060002</strain>
    </source>
</reference>
<gene>
    <name evidence="9" type="ORF">D7V64_04430</name>
</gene>
<dbReference type="InterPro" id="IPR001638">
    <property type="entry name" value="Solute-binding_3/MltF_N"/>
</dbReference>
<protein>
    <recommendedName>
        <fullName evidence="6">Putative aliphatic sulfonates-binding protein</fullName>
    </recommendedName>
</protein>
<dbReference type="PANTHER" id="PTHR30024:SF42">
    <property type="entry name" value="ALIPHATIC SULFONATES-BINDING PROTEIN-RELATED"/>
    <property type="match status" value="1"/>
</dbReference>
<dbReference type="GO" id="GO:0042597">
    <property type="term" value="C:periplasmic space"/>
    <property type="evidence" value="ECO:0007669"/>
    <property type="project" value="UniProtKB-SubCell"/>
</dbReference>
<comment type="similarity">
    <text evidence="2">Belongs to the bacterial solute-binding protein SsuA/TauA family.</text>
</comment>
<keyword evidence="3" id="KW-0813">Transport</keyword>
<comment type="subcellular location">
    <subcellularLocation>
        <location evidence="1">Periplasm</location>
    </subcellularLocation>
</comment>
<sequence>MKKILASVATISLSLGLIACDQKNKTTNQEQVSEQSLKQLNIGYQKAALKLIVAKKTQAFEQAFPNVKVEWKEFPAGPQTLEALNVGAIDFGYTGDTPVIFALSANKPIDYLGYEINSKSSHDLLVPKNSTIQNLADLKGKRIALTKGSSAHYFVAQVLNKANLSWQDIQPIWLTPADARAALDKGSIDAWAVWDPYASAAALKGDTRVIFDSSQLHSVYSFYLSTPQFLKAHPKDAQKIVDTLNATDEWIKAHPQEAIQILAESTGIDRTVAEKVLSKRPDTVQTYYLNDAVIKDQQKIADLFSELKLIPNPVQINEHVWKKQ</sequence>
<comment type="caution">
    <text evidence="9">The sequence shown here is derived from an EMBL/GenBank/DDBJ whole genome shotgun (WGS) entry which is preliminary data.</text>
</comment>
<feature type="signal peptide" evidence="7">
    <location>
        <begin position="1"/>
        <end position="19"/>
    </location>
</feature>
<dbReference type="InterPro" id="IPR015168">
    <property type="entry name" value="SsuA/THI5"/>
</dbReference>
<evidence type="ECO:0000313" key="10">
    <source>
        <dbReference type="Proteomes" id="UP000281084"/>
    </source>
</evidence>
<dbReference type="Gene3D" id="3.40.190.10">
    <property type="entry name" value="Periplasmic binding protein-like II"/>
    <property type="match status" value="2"/>
</dbReference>
<evidence type="ECO:0000256" key="6">
    <source>
        <dbReference type="ARBA" id="ARBA00070228"/>
    </source>
</evidence>
<dbReference type="PANTHER" id="PTHR30024">
    <property type="entry name" value="ALIPHATIC SULFONATES-BINDING PROTEIN-RELATED"/>
    <property type="match status" value="1"/>
</dbReference>
<evidence type="ECO:0000256" key="7">
    <source>
        <dbReference type="SAM" id="SignalP"/>
    </source>
</evidence>
<dbReference type="FunFam" id="3.40.190.10:FF:000050">
    <property type="entry name" value="Sulfonate ABC transporter substrate-binding protein"/>
    <property type="match status" value="1"/>
</dbReference>
<keyword evidence="4 7" id="KW-0732">Signal</keyword>
<dbReference type="EMBL" id="RAXZ01000003">
    <property type="protein sequence ID" value="RKG54819.1"/>
    <property type="molecule type" value="Genomic_DNA"/>
</dbReference>
<dbReference type="NCBIfam" id="NF008588">
    <property type="entry name" value="PRK11553.1"/>
    <property type="match status" value="1"/>
</dbReference>
<dbReference type="AlphaFoldDB" id="A0A3A8G8B0"/>
<evidence type="ECO:0000256" key="4">
    <source>
        <dbReference type="ARBA" id="ARBA00022729"/>
    </source>
</evidence>
<dbReference type="GO" id="GO:0042626">
    <property type="term" value="F:ATPase-coupled transmembrane transporter activity"/>
    <property type="evidence" value="ECO:0007669"/>
    <property type="project" value="InterPro"/>
</dbReference>
<feature type="chain" id="PRO_5017380787" description="Putative aliphatic sulfonates-binding protein" evidence="7">
    <location>
        <begin position="20"/>
        <end position="324"/>
    </location>
</feature>
<dbReference type="NCBIfam" id="TIGR01728">
    <property type="entry name" value="SsuA_fam"/>
    <property type="match status" value="1"/>
</dbReference>
<dbReference type="GO" id="GO:0016020">
    <property type="term" value="C:membrane"/>
    <property type="evidence" value="ECO:0007669"/>
    <property type="project" value="InterPro"/>
</dbReference>
<evidence type="ECO:0000256" key="3">
    <source>
        <dbReference type="ARBA" id="ARBA00022448"/>
    </source>
</evidence>
<dbReference type="PROSITE" id="PS51257">
    <property type="entry name" value="PROKAR_LIPOPROTEIN"/>
    <property type="match status" value="1"/>
</dbReference>
<evidence type="ECO:0000256" key="2">
    <source>
        <dbReference type="ARBA" id="ARBA00010742"/>
    </source>
</evidence>
<accession>A0A3A8G8B0</accession>
<evidence type="ECO:0000259" key="8">
    <source>
        <dbReference type="SMART" id="SM00062"/>
    </source>
</evidence>
<dbReference type="SMART" id="SM00062">
    <property type="entry name" value="PBPb"/>
    <property type="match status" value="1"/>
</dbReference>
<proteinExistence type="inferred from homology"/>